<dbReference type="Pfam" id="PF00672">
    <property type="entry name" value="HAMP"/>
    <property type="match status" value="1"/>
</dbReference>
<proteinExistence type="inferred from homology"/>
<feature type="transmembrane region" description="Helical" evidence="12">
    <location>
        <begin position="20"/>
        <end position="40"/>
    </location>
</feature>
<keyword evidence="4" id="KW-0145">Chemotaxis</keyword>
<dbReference type="PROSITE" id="PS51753">
    <property type="entry name" value="HBM"/>
    <property type="match status" value="1"/>
</dbReference>
<evidence type="ECO:0000256" key="7">
    <source>
        <dbReference type="ARBA" id="ARBA00023136"/>
    </source>
</evidence>
<comment type="subcellular location">
    <subcellularLocation>
        <location evidence="1">Cell membrane</location>
        <topology evidence="1">Multi-pass membrane protein</topology>
    </subcellularLocation>
</comment>
<evidence type="ECO:0000256" key="11">
    <source>
        <dbReference type="SAM" id="Coils"/>
    </source>
</evidence>
<comment type="similarity">
    <text evidence="9">Belongs to the methyl-accepting chemotaxis (MCP) protein family.</text>
</comment>
<feature type="domain" description="HAMP" evidence="14">
    <location>
        <begin position="309"/>
        <end position="361"/>
    </location>
</feature>
<reference evidence="16" key="1">
    <citation type="submission" date="2022-09" db="EMBL/GenBank/DDBJ databases">
        <title>Intensive care unit water sources are persistently colonized with multi-drug resistant bacteria and are the site of extensive horizontal gene transfer of antibiotic resistance genes.</title>
        <authorList>
            <person name="Diorio-Toth L."/>
        </authorList>
    </citation>
    <scope>NUCLEOTIDE SEQUENCE</scope>
    <source>
        <strain evidence="16">GD03782</strain>
    </source>
</reference>
<evidence type="ECO:0000256" key="3">
    <source>
        <dbReference type="ARBA" id="ARBA00022481"/>
    </source>
</evidence>
<sequence length="638" mass="68350">MYRWFAQSLGNVSVNRKLGIGFGLVLLLTLGITFTGWLGIDSVTSRGDKLGNISVIHQYTQDLRLARLGYERNRDDAAVAELEKALGNLERQIQFMLGQIELPADRQRLDKQQDAVRQYQQAFAELKQAGQRREASRATLGDSADRAAELIGKVQQRLLQGGDIQQYQEVVQVAALLQQARFQVRGYTYSGKAEFQQTALGAIDQAMTVLKALPGKLPAEFAASLDDAASALAAYRDAVNQFGNAQTASEQALTRMSAQGQVLLSASQEMTVSQTTVRDQGTQQAKTLLAGATALALLLGVLAAFAITRQIIVPLRQTLAAAERVAGGDLRQDLKADRRDELGQLQASMQRMTQGLRELIGGIGDGVTQIASAAEELSAVTEQTSAGVNNQKVETDQVATAMNEMAATVQEVARNAEQASEAALMADQQAREGDKVVGEAISQIERLAGEVVNSSEAMSQLKAESDKIGSVLDVIKSVAQQTNLLALNAAIEAARAGEAGRGFAVVADEVRSLAQRTQQSTEEIEELIASLQNGTERVASVMDSSRALTDSSVELTRRAGDSLGTITRTVSSIQSMNQQIATAAEQQSAVAEEINRSVMNVRDISDQTSAASEETASSSVELARLGTHLQGLVGRFRL</sequence>
<dbReference type="SUPFAM" id="SSF58104">
    <property type="entry name" value="Methyl-accepting chemotaxis protein (MCP) signaling domain"/>
    <property type="match status" value="1"/>
</dbReference>
<keyword evidence="3" id="KW-0488">Methylation</keyword>
<dbReference type="Pfam" id="PF16591">
    <property type="entry name" value="HBM"/>
    <property type="match status" value="1"/>
</dbReference>
<dbReference type="SMART" id="SM00304">
    <property type="entry name" value="HAMP"/>
    <property type="match status" value="2"/>
</dbReference>
<evidence type="ECO:0000256" key="2">
    <source>
        <dbReference type="ARBA" id="ARBA00022475"/>
    </source>
</evidence>
<dbReference type="Proteomes" id="UP001160882">
    <property type="component" value="Unassembled WGS sequence"/>
</dbReference>
<evidence type="ECO:0000256" key="12">
    <source>
        <dbReference type="SAM" id="Phobius"/>
    </source>
</evidence>
<keyword evidence="8 10" id="KW-0807">Transducer</keyword>
<feature type="domain" description="Methyl-accepting transducer" evidence="13">
    <location>
        <begin position="366"/>
        <end position="602"/>
    </location>
</feature>
<accession>A0AA42UM12</accession>
<keyword evidence="11" id="KW-0175">Coiled coil</keyword>
<dbReference type="GO" id="GO:0007165">
    <property type="term" value="P:signal transduction"/>
    <property type="evidence" value="ECO:0007669"/>
    <property type="project" value="UniProtKB-KW"/>
</dbReference>
<feature type="transmembrane region" description="Helical" evidence="12">
    <location>
        <begin position="288"/>
        <end position="307"/>
    </location>
</feature>
<dbReference type="EMBL" id="JAOCGG010000023">
    <property type="protein sequence ID" value="MDH1631137.1"/>
    <property type="molecule type" value="Genomic_DNA"/>
</dbReference>
<dbReference type="Gene3D" id="1.20.1440.210">
    <property type="match status" value="2"/>
</dbReference>
<dbReference type="CDD" id="cd11386">
    <property type="entry name" value="MCP_signal"/>
    <property type="match status" value="1"/>
</dbReference>
<dbReference type="FunFam" id="1.10.287.950:FF:000001">
    <property type="entry name" value="Methyl-accepting chemotaxis sensory transducer"/>
    <property type="match status" value="1"/>
</dbReference>
<dbReference type="InterPro" id="IPR004089">
    <property type="entry name" value="MCPsignal_dom"/>
</dbReference>
<name>A0AA42UM12_9PSED</name>
<protein>
    <submittedName>
        <fullName evidence="16">Methyl-accepting chemotaxis protein</fullName>
    </submittedName>
</protein>
<evidence type="ECO:0000313" key="16">
    <source>
        <dbReference type="EMBL" id="MDH1631137.1"/>
    </source>
</evidence>
<dbReference type="GO" id="GO:0004888">
    <property type="term" value="F:transmembrane signaling receptor activity"/>
    <property type="evidence" value="ECO:0007669"/>
    <property type="project" value="InterPro"/>
</dbReference>
<dbReference type="PANTHER" id="PTHR32089">
    <property type="entry name" value="METHYL-ACCEPTING CHEMOTAXIS PROTEIN MCPB"/>
    <property type="match status" value="1"/>
</dbReference>
<dbReference type="GO" id="GO:0005886">
    <property type="term" value="C:plasma membrane"/>
    <property type="evidence" value="ECO:0007669"/>
    <property type="project" value="UniProtKB-SubCell"/>
</dbReference>
<dbReference type="PANTHER" id="PTHR32089:SF120">
    <property type="entry name" value="METHYL-ACCEPTING CHEMOTAXIS PROTEIN TLPQ"/>
    <property type="match status" value="1"/>
</dbReference>
<keyword evidence="7 12" id="KW-0472">Membrane</keyword>
<feature type="domain" description="HBM" evidence="15">
    <location>
        <begin position="45"/>
        <end position="282"/>
    </location>
</feature>
<dbReference type="AlphaFoldDB" id="A0AA42UM12"/>
<keyword evidence="6 12" id="KW-1133">Transmembrane helix</keyword>
<dbReference type="CDD" id="cd06225">
    <property type="entry name" value="HAMP"/>
    <property type="match status" value="1"/>
</dbReference>
<evidence type="ECO:0000256" key="9">
    <source>
        <dbReference type="ARBA" id="ARBA00029447"/>
    </source>
</evidence>
<dbReference type="Gene3D" id="1.10.287.950">
    <property type="entry name" value="Methyl-accepting chemotaxis protein"/>
    <property type="match status" value="1"/>
</dbReference>
<evidence type="ECO:0000259" key="14">
    <source>
        <dbReference type="PROSITE" id="PS50885"/>
    </source>
</evidence>
<dbReference type="PRINTS" id="PR00260">
    <property type="entry name" value="CHEMTRNSDUCR"/>
</dbReference>
<dbReference type="Pfam" id="PF00015">
    <property type="entry name" value="MCPsignal"/>
    <property type="match status" value="1"/>
</dbReference>
<evidence type="ECO:0000256" key="10">
    <source>
        <dbReference type="PROSITE-ProRule" id="PRU00284"/>
    </source>
</evidence>
<evidence type="ECO:0000313" key="17">
    <source>
        <dbReference type="Proteomes" id="UP001160882"/>
    </source>
</evidence>
<comment type="caution">
    <text evidence="16">The sequence shown here is derived from an EMBL/GenBank/DDBJ whole genome shotgun (WGS) entry which is preliminary data.</text>
</comment>
<evidence type="ECO:0000259" key="13">
    <source>
        <dbReference type="PROSITE" id="PS50111"/>
    </source>
</evidence>
<dbReference type="PROSITE" id="PS50111">
    <property type="entry name" value="CHEMOTAXIS_TRANSDUC_2"/>
    <property type="match status" value="1"/>
</dbReference>
<evidence type="ECO:0000256" key="5">
    <source>
        <dbReference type="ARBA" id="ARBA00022692"/>
    </source>
</evidence>
<organism evidence="16 17">
    <name type="scientific">Pseudomonas mosselii</name>
    <dbReference type="NCBI Taxonomy" id="78327"/>
    <lineage>
        <taxon>Bacteria</taxon>
        <taxon>Pseudomonadati</taxon>
        <taxon>Pseudomonadota</taxon>
        <taxon>Gammaproteobacteria</taxon>
        <taxon>Pseudomonadales</taxon>
        <taxon>Pseudomonadaceae</taxon>
        <taxon>Pseudomonas</taxon>
    </lineage>
</organism>
<evidence type="ECO:0000259" key="15">
    <source>
        <dbReference type="PROSITE" id="PS51753"/>
    </source>
</evidence>
<feature type="coiled-coil region" evidence="11">
    <location>
        <begin position="402"/>
        <end position="464"/>
    </location>
</feature>
<dbReference type="InterPro" id="IPR032255">
    <property type="entry name" value="HBM"/>
</dbReference>
<gene>
    <name evidence="16" type="ORF">N5I14_12880</name>
</gene>
<evidence type="ECO:0000256" key="8">
    <source>
        <dbReference type="ARBA" id="ARBA00023224"/>
    </source>
</evidence>
<evidence type="ECO:0000256" key="4">
    <source>
        <dbReference type="ARBA" id="ARBA00022500"/>
    </source>
</evidence>
<evidence type="ECO:0000256" key="6">
    <source>
        <dbReference type="ARBA" id="ARBA00022989"/>
    </source>
</evidence>
<keyword evidence="5 12" id="KW-0812">Transmembrane</keyword>
<dbReference type="InterPro" id="IPR004090">
    <property type="entry name" value="Chemotax_Me-accpt_rcpt"/>
</dbReference>
<dbReference type="PROSITE" id="PS50885">
    <property type="entry name" value="HAMP"/>
    <property type="match status" value="1"/>
</dbReference>
<dbReference type="GO" id="GO:0006935">
    <property type="term" value="P:chemotaxis"/>
    <property type="evidence" value="ECO:0007669"/>
    <property type="project" value="UniProtKB-KW"/>
</dbReference>
<dbReference type="SMART" id="SM00283">
    <property type="entry name" value="MA"/>
    <property type="match status" value="1"/>
</dbReference>
<dbReference type="SMART" id="SM01358">
    <property type="entry name" value="HBM"/>
    <property type="match status" value="1"/>
</dbReference>
<dbReference type="InterPro" id="IPR003660">
    <property type="entry name" value="HAMP_dom"/>
</dbReference>
<evidence type="ECO:0000256" key="1">
    <source>
        <dbReference type="ARBA" id="ARBA00004651"/>
    </source>
</evidence>
<feature type="coiled-coil region" evidence="11">
    <location>
        <begin position="72"/>
        <end position="129"/>
    </location>
</feature>
<keyword evidence="2" id="KW-1003">Cell membrane</keyword>